<keyword evidence="4" id="KW-1185">Reference proteome</keyword>
<dbReference type="PRINTS" id="PR00364">
    <property type="entry name" value="DISEASERSIST"/>
</dbReference>
<feature type="domain" description="TIR" evidence="2">
    <location>
        <begin position="85"/>
        <end position="225"/>
    </location>
</feature>
<dbReference type="Pfam" id="PF13676">
    <property type="entry name" value="TIR_2"/>
    <property type="match status" value="1"/>
</dbReference>
<dbReference type="InterPro" id="IPR035897">
    <property type="entry name" value="Toll_tir_struct_dom_sf"/>
</dbReference>
<dbReference type="Gene3D" id="3.80.10.10">
    <property type="entry name" value="Ribonuclease Inhibitor"/>
    <property type="match status" value="2"/>
</dbReference>
<protein>
    <recommendedName>
        <fullName evidence="2">TIR domain-containing protein</fullName>
    </recommendedName>
</protein>
<dbReference type="InterPro" id="IPR000157">
    <property type="entry name" value="TIR_dom"/>
</dbReference>
<evidence type="ECO:0000313" key="3">
    <source>
        <dbReference type="EMBL" id="KAG0560032.1"/>
    </source>
</evidence>
<dbReference type="SUPFAM" id="SSF52058">
    <property type="entry name" value="L domain-like"/>
    <property type="match status" value="1"/>
</dbReference>
<accession>A0A8T0GSU2</accession>
<dbReference type="Proteomes" id="UP000822688">
    <property type="component" value="Chromosome 10"/>
</dbReference>
<dbReference type="InterPro" id="IPR044974">
    <property type="entry name" value="Disease_R_plants"/>
</dbReference>
<comment type="caution">
    <text evidence="3">The sequence shown here is derived from an EMBL/GenBank/DDBJ whole genome shotgun (WGS) entry which is preliminary data.</text>
</comment>
<proteinExistence type="predicted"/>
<evidence type="ECO:0000259" key="2">
    <source>
        <dbReference type="PROSITE" id="PS50104"/>
    </source>
</evidence>
<dbReference type="PROSITE" id="PS50104">
    <property type="entry name" value="TIR"/>
    <property type="match status" value="1"/>
</dbReference>
<dbReference type="SUPFAM" id="SSF52200">
    <property type="entry name" value="Toll/Interleukin receptor TIR domain"/>
    <property type="match status" value="1"/>
</dbReference>
<reference evidence="3" key="1">
    <citation type="submission" date="2020-06" db="EMBL/GenBank/DDBJ databases">
        <title>WGS assembly of Ceratodon purpureus strain R40.</title>
        <authorList>
            <person name="Carey S.B."/>
            <person name="Jenkins J."/>
            <person name="Shu S."/>
            <person name="Lovell J.T."/>
            <person name="Sreedasyam A."/>
            <person name="Maumus F."/>
            <person name="Tiley G.P."/>
            <person name="Fernandez-Pozo N."/>
            <person name="Barry K."/>
            <person name="Chen C."/>
            <person name="Wang M."/>
            <person name="Lipzen A."/>
            <person name="Daum C."/>
            <person name="Saski C.A."/>
            <person name="Payton A.C."/>
            <person name="Mcbreen J.C."/>
            <person name="Conrad R.E."/>
            <person name="Kollar L.M."/>
            <person name="Olsson S."/>
            <person name="Huttunen S."/>
            <person name="Landis J.B."/>
            <person name="Wickett N.J."/>
            <person name="Johnson M.G."/>
            <person name="Rensing S.A."/>
            <person name="Grimwood J."/>
            <person name="Schmutz J."/>
            <person name="Mcdaniel S.F."/>
        </authorList>
    </citation>
    <scope>NUCLEOTIDE SEQUENCE</scope>
    <source>
        <strain evidence="3">R40</strain>
    </source>
</reference>
<feature type="signal peptide" evidence="1">
    <location>
        <begin position="1"/>
        <end position="19"/>
    </location>
</feature>
<feature type="chain" id="PRO_5035906310" description="TIR domain-containing protein" evidence="1">
    <location>
        <begin position="20"/>
        <end position="1047"/>
    </location>
</feature>
<dbReference type="Gene3D" id="3.40.50.300">
    <property type="entry name" value="P-loop containing nucleotide triphosphate hydrolases"/>
    <property type="match status" value="1"/>
</dbReference>
<evidence type="ECO:0000313" key="4">
    <source>
        <dbReference type="Proteomes" id="UP000822688"/>
    </source>
</evidence>
<name>A0A8T0GSU2_CERPU</name>
<dbReference type="PANTHER" id="PTHR11017">
    <property type="entry name" value="LEUCINE-RICH REPEAT-CONTAINING PROTEIN"/>
    <property type="match status" value="1"/>
</dbReference>
<keyword evidence="1" id="KW-0732">Signal</keyword>
<dbReference type="SMART" id="SM00255">
    <property type="entry name" value="TIR"/>
    <property type="match status" value="1"/>
</dbReference>
<dbReference type="SUPFAM" id="SSF52540">
    <property type="entry name" value="P-loop containing nucleoside triphosphate hydrolases"/>
    <property type="match status" value="1"/>
</dbReference>
<organism evidence="3 4">
    <name type="scientific">Ceratodon purpureus</name>
    <name type="common">Fire moss</name>
    <name type="synonym">Dicranum purpureum</name>
    <dbReference type="NCBI Taxonomy" id="3225"/>
    <lineage>
        <taxon>Eukaryota</taxon>
        <taxon>Viridiplantae</taxon>
        <taxon>Streptophyta</taxon>
        <taxon>Embryophyta</taxon>
        <taxon>Bryophyta</taxon>
        <taxon>Bryophytina</taxon>
        <taxon>Bryopsida</taxon>
        <taxon>Dicranidae</taxon>
        <taxon>Pseudoditrichales</taxon>
        <taxon>Ditrichaceae</taxon>
        <taxon>Ceratodon</taxon>
    </lineage>
</organism>
<sequence length="1047" mass="118964">MSILLKIMYSCILYQTTSAWCSGWRIVTLSVPRSWAAMKRDWGKDLHLGFGKRTKNDEATRCAMGALAETSRSHAEAGPPMKSQPKYKIFLSHSGAQKYFVENLCKALEDHHRFPFLDIRPRCLPKGERFPQHIFEAAQQCSLAVVVVSEDYFTSKWPMIELVEFVRAIKSGRNPNLKILPLFMGLTVSEFGDQTRQDGWFRKWAEWAEEDPLTRINVAEYKEALKEVKAFNGMQFHQLDVRKLASYQRNVVRMICQLVSPDVKWYDAHVQGGSNICEVYSEQISTIQPSGTHKVRVIGYYGVGGLGKTTMCKVLCNELAFEFEDKVCHVELAPNPSSSLKLLHLQEVLKKLTSTSEEVLCGLNEGECKDILCKSVSWEQPAFLALDNLWDDSASIEHARMFLQEAAFPEGSVVMVAARTLRTLRYLGIDKSQCFEVPELSKVDARNLFLYHAVNGRQYVNEGDIDMIDECVSRCYFRKSEKQGCHYLPLAVKVLGMHLGSLGSDPKQWLESLPRVRDFDLHSSEENPVYGVIRVNYDRLTPGEQALFMDIVCYCPNDNLGFLDRTGSQFREWLGLVHRKKREEIGVQLHRLKDKGLLEDVDVTSGEFSMHDLYREFANLEVQGKLKGGSFQSRRFVYANSHPSELERMPCGGVWENLIRVGIEEEGGDPDEDHGISSLQGIQWRYCSNVVVLKLDGLYSLKEVLNLKGLSCLRSLELFELFELGGVEGLEDLVNLTFFRWDFGEHGFENAIRPHLGQLPRSLKVLQVLDVGATVGRDVFARCTSLCNLTLKNILAHDGINFGRCSSLLTLDLWNIEGLQELTGLKTIDSLRVQYCDDFRDASGLEQVSVCLRELVLEVNSLLREVLDVQKFTGLQILRIMDWDGISEVRGLDRLRQLRELECCSLPNLSELPSLSGLQHLHVLFLSGCEALTGLEGVGDLRSLRHLHLWGCSSLIRLPELSKCTNLVELIILDTAIELGEEDIVMLSKLPKLLPVRFSIDLQCDFIFKLDVVKRRVLKEKWVGLRGVVEERDLEMPPNIKVRGYEF</sequence>
<dbReference type="Gene3D" id="3.40.50.10140">
    <property type="entry name" value="Toll/interleukin-1 receptor homology (TIR) domain"/>
    <property type="match status" value="1"/>
</dbReference>
<evidence type="ECO:0000256" key="1">
    <source>
        <dbReference type="SAM" id="SignalP"/>
    </source>
</evidence>
<dbReference type="PANTHER" id="PTHR11017:SF579">
    <property type="entry name" value="TIR DOMAIN-CONTAINING PROTEIN"/>
    <property type="match status" value="1"/>
</dbReference>
<dbReference type="InterPro" id="IPR032675">
    <property type="entry name" value="LRR_dom_sf"/>
</dbReference>
<dbReference type="EMBL" id="CM026431">
    <property type="protein sequence ID" value="KAG0560032.1"/>
    <property type="molecule type" value="Genomic_DNA"/>
</dbReference>
<gene>
    <name evidence="3" type="ORF">KC19_10G149000</name>
</gene>
<dbReference type="GO" id="GO:0007165">
    <property type="term" value="P:signal transduction"/>
    <property type="evidence" value="ECO:0007669"/>
    <property type="project" value="InterPro"/>
</dbReference>
<dbReference type="InterPro" id="IPR027417">
    <property type="entry name" value="P-loop_NTPase"/>
</dbReference>
<dbReference type="AlphaFoldDB" id="A0A8T0GSU2"/>
<dbReference type="GO" id="GO:0043531">
    <property type="term" value="F:ADP binding"/>
    <property type="evidence" value="ECO:0007669"/>
    <property type="project" value="InterPro"/>
</dbReference>
<dbReference type="GO" id="GO:0006952">
    <property type="term" value="P:defense response"/>
    <property type="evidence" value="ECO:0007669"/>
    <property type="project" value="InterPro"/>
</dbReference>